<dbReference type="EMBL" id="CM026423">
    <property type="protein sequence ID" value="KAG0584246.1"/>
    <property type="molecule type" value="Genomic_DNA"/>
</dbReference>
<proteinExistence type="inferred from homology"/>
<feature type="compositionally biased region" description="Polar residues" evidence="11">
    <location>
        <begin position="1"/>
        <end position="13"/>
    </location>
</feature>
<evidence type="ECO:0000256" key="4">
    <source>
        <dbReference type="ARBA" id="ARBA00022692"/>
    </source>
</evidence>
<comment type="subcellular location">
    <subcellularLocation>
        <location evidence="1">Endoplasmic reticulum membrane</location>
        <topology evidence="1">Multi-pass membrane protein</topology>
    </subcellularLocation>
</comment>
<evidence type="ECO:0000256" key="10">
    <source>
        <dbReference type="ARBA" id="ARBA00024938"/>
    </source>
</evidence>
<evidence type="ECO:0000256" key="1">
    <source>
        <dbReference type="ARBA" id="ARBA00004477"/>
    </source>
</evidence>
<protein>
    <recommendedName>
        <fullName evidence="14">Transmembrane protein 214-A</fullName>
    </recommendedName>
</protein>
<gene>
    <name evidence="12" type="ORF">KC19_3G196100</name>
</gene>
<feature type="compositionally biased region" description="Basic and acidic residues" evidence="11">
    <location>
        <begin position="34"/>
        <end position="49"/>
    </location>
</feature>
<keyword evidence="6" id="KW-0256">Endoplasmic reticulum</keyword>
<keyword evidence="5" id="KW-0053">Apoptosis</keyword>
<evidence type="ECO:0008006" key="14">
    <source>
        <dbReference type="Google" id="ProtNLM"/>
    </source>
</evidence>
<feature type="region of interest" description="Disordered" evidence="11">
    <location>
        <begin position="1"/>
        <end position="115"/>
    </location>
</feature>
<sequence length="574" mass="62943">MEGESNGSVANGSTTGGYVDNGWQKVTNVKKQKRQENKGKVGKDGEKVAAKSTDSKLFQALEHESEDRRARRDARIAAALAAGQSGDDDSDEEKDAPVPAEGVVEEKKPKVKKPKKPKVTVAEAAAAIDPSDLATFLSDIAESFASAPDVQLLRCADFFGRAFSAVTTAQFGWNKILRETPLAKTIEIPLCYVPETVNKMLADWLSQRPADALSKFVLWILKEVLDDAHAHTGSHKNSKVSASSSQKTKVGLLILLAVIVRRRPDVLQQQAQTIRNQFQGQDQLPTLVWVYGQAAHGDLVVGMHMWVQNLLPLAVGKSSTPALRDTALQFVESVIFANLKKARPILLNGVSRKGERLVPAASLDSVMRASFPAESARTKAADRFQAVYPLIKELALAGIQNSKTTRPVAQQLLPLSVASLSQDVEALSQEACSNFIWCLSQNTDCYQQWEKLHLENLKASNRVLGHMRQEWKEVSPRLSPLNTLKKTLQALRLKHKHALEAPQKNHDSEVQLKIADGHCKALLSKLSAFPSCISATLTLGAAVGMGYGFYLLSPDVNPWKWDGWLLLSKTHSLF</sequence>
<evidence type="ECO:0000256" key="11">
    <source>
        <dbReference type="SAM" id="MobiDB-lite"/>
    </source>
</evidence>
<keyword evidence="7" id="KW-1133">Transmembrane helix</keyword>
<organism evidence="12 13">
    <name type="scientific">Ceratodon purpureus</name>
    <name type="common">Fire moss</name>
    <name type="synonym">Dicranum purpureum</name>
    <dbReference type="NCBI Taxonomy" id="3225"/>
    <lineage>
        <taxon>Eukaryota</taxon>
        <taxon>Viridiplantae</taxon>
        <taxon>Streptophyta</taxon>
        <taxon>Embryophyta</taxon>
        <taxon>Bryophyta</taxon>
        <taxon>Bryophytina</taxon>
        <taxon>Bryopsida</taxon>
        <taxon>Dicranidae</taxon>
        <taxon>Pseudoditrichales</taxon>
        <taxon>Ditrichaceae</taxon>
        <taxon>Ceratodon</taxon>
    </lineage>
</organism>
<evidence type="ECO:0000256" key="5">
    <source>
        <dbReference type="ARBA" id="ARBA00022703"/>
    </source>
</evidence>
<feature type="compositionally biased region" description="Low complexity" evidence="11">
    <location>
        <begin position="76"/>
        <end position="85"/>
    </location>
</feature>
<keyword evidence="9" id="KW-0325">Glycoprotein</keyword>
<reference evidence="12" key="1">
    <citation type="submission" date="2020-06" db="EMBL/GenBank/DDBJ databases">
        <title>WGS assembly of Ceratodon purpureus strain R40.</title>
        <authorList>
            <person name="Carey S.B."/>
            <person name="Jenkins J."/>
            <person name="Shu S."/>
            <person name="Lovell J.T."/>
            <person name="Sreedasyam A."/>
            <person name="Maumus F."/>
            <person name="Tiley G.P."/>
            <person name="Fernandez-Pozo N."/>
            <person name="Barry K."/>
            <person name="Chen C."/>
            <person name="Wang M."/>
            <person name="Lipzen A."/>
            <person name="Daum C."/>
            <person name="Saski C.A."/>
            <person name="Payton A.C."/>
            <person name="Mcbreen J.C."/>
            <person name="Conrad R.E."/>
            <person name="Kollar L.M."/>
            <person name="Olsson S."/>
            <person name="Huttunen S."/>
            <person name="Landis J.B."/>
            <person name="Wickett N.J."/>
            <person name="Johnson M.G."/>
            <person name="Rensing S.A."/>
            <person name="Grimwood J."/>
            <person name="Schmutz J."/>
            <person name="Mcdaniel S.F."/>
        </authorList>
    </citation>
    <scope>NUCLEOTIDE SEQUENCE</scope>
    <source>
        <strain evidence="12">R40</strain>
    </source>
</reference>
<evidence type="ECO:0000256" key="6">
    <source>
        <dbReference type="ARBA" id="ARBA00022824"/>
    </source>
</evidence>
<keyword evidence="4" id="KW-0812">Transmembrane</keyword>
<dbReference type="PANTHER" id="PTHR13448">
    <property type="entry name" value="TRANSMEMBRANE PROTEIN 214"/>
    <property type="match status" value="1"/>
</dbReference>
<dbReference type="Proteomes" id="UP000822688">
    <property type="component" value="Chromosome 3"/>
</dbReference>
<dbReference type="InterPro" id="IPR019308">
    <property type="entry name" value="TMEM214"/>
</dbReference>
<dbReference type="PANTHER" id="PTHR13448:SF0">
    <property type="entry name" value="TRANSMEMBRANE PROTEIN 214"/>
    <property type="match status" value="1"/>
</dbReference>
<comment type="caution">
    <text evidence="12">The sequence shown here is derived from an EMBL/GenBank/DDBJ whole genome shotgun (WGS) entry which is preliminary data.</text>
</comment>
<dbReference type="OrthoDB" id="10022292at2759"/>
<dbReference type="Pfam" id="PF10151">
    <property type="entry name" value="TMEM214"/>
    <property type="match status" value="1"/>
</dbReference>
<evidence type="ECO:0000256" key="8">
    <source>
        <dbReference type="ARBA" id="ARBA00023136"/>
    </source>
</evidence>
<comment type="similarity">
    <text evidence="2">Belongs to the TMEM214 family.</text>
</comment>
<comment type="subunit">
    <text evidence="3">Constitutively interacts with CASP4; required for the localization of procaspase 4 to the ER.</text>
</comment>
<keyword evidence="13" id="KW-1185">Reference proteome</keyword>
<accession>A0A8T0IN31</accession>
<dbReference type="GO" id="GO:0005794">
    <property type="term" value="C:Golgi apparatus"/>
    <property type="evidence" value="ECO:0007669"/>
    <property type="project" value="TreeGrafter"/>
</dbReference>
<comment type="function">
    <text evidence="10">Critical mediator, in cooperation with CASP4, of endoplasmic reticulum-stress induced apoptosis. Required or the activation of CASP4 following endoplasmic reticulum stress.</text>
</comment>
<evidence type="ECO:0000256" key="7">
    <source>
        <dbReference type="ARBA" id="ARBA00022989"/>
    </source>
</evidence>
<evidence type="ECO:0000313" key="13">
    <source>
        <dbReference type="Proteomes" id="UP000822688"/>
    </source>
</evidence>
<evidence type="ECO:0000313" key="12">
    <source>
        <dbReference type="EMBL" id="KAG0584246.1"/>
    </source>
</evidence>
<name>A0A8T0IN31_CERPU</name>
<keyword evidence="8" id="KW-0472">Membrane</keyword>
<evidence type="ECO:0000256" key="9">
    <source>
        <dbReference type="ARBA" id="ARBA00023180"/>
    </source>
</evidence>
<dbReference type="AlphaFoldDB" id="A0A8T0IN31"/>
<evidence type="ECO:0000256" key="2">
    <source>
        <dbReference type="ARBA" id="ARBA00007984"/>
    </source>
</evidence>
<dbReference type="GO" id="GO:0005789">
    <property type="term" value="C:endoplasmic reticulum membrane"/>
    <property type="evidence" value="ECO:0007669"/>
    <property type="project" value="UniProtKB-SubCell"/>
</dbReference>
<feature type="compositionally biased region" description="Basic and acidic residues" evidence="11">
    <location>
        <begin position="61"/>
        <end position="75"/>
    </location>
</feature>
<evidence type="ECO:0000256" key="3">
    <source>
        <dbReference type="ARBA" id="ARBA00011720"/>
    </source>
</evidence>